<dbReference type="PROSITE" id="PS51257">
    <property type="entry name" value="PROKAR_LIPOPROTEIN"/>
    <property type="match status" value="1"/>
</dbReference>
<reference evidence="3" key="1">
    <citation type="journal article" date="2019" name="Int. J. Syst. Evol. Microbiol.">
        <title>The Global Catalogue of Microorganisms (GCM) 10K type strain sequencing project: providing services to taxonomists for standard genome sequencing and annotation.</title>
        <authorList>
            <consortium name="The Broad Institute Genomics Platform"/>
            <consortium name="The Broad Institute Genome Sequencing Center for Infectious Disease"/>
            <person name="Wu L."/>
            <person name="Ma J."/>
        </authorList>
    </citation>
    <scope>NUCLEOTIDE SEQUENCE [LARGE SCALE GENOMIC DNA]</scope>
    <source>
        <strain evidence="3">JCM 9933</strain>
    </source>
</reference>
<name>A0ABP3QJX9_9PROT</name>
<proteinExistence type="predicted"/>
<dbReference type="Proteomes" id="UP001501588">
    <property type="component" value="Unassembled WGS sequence"/>
</dbReference>
<evidence type="ECO:0000313" key="3">
    <source>
        <dbReference type="Proteomes" id="UP001501588"/>
    </source>
</evidence>
<sequence>MDSKETTMPRRKSGPATGLAVLLAAGLAACSPQQQQSRPAAMSGQGGAAGAQGMQGQTASGGMQGHAGHTMAGGGTQGHSMAGMDHQSMMAHCAQMRQTVRQGGRLSPDMQQMMGHCDQMDRSMGASRQR</sequence>
<feature type="region of interest" description="Disordered" evidence="1">
    <location>
        <begin position="30"/>
        <end position="88"/>
    </location>
</feature>
<accession>A0ABP3QJX9</accession>
<evidence type="ECO:0000313" key="2">
    <source>
        <dbReference type="EMBL" id="GAA0592407.1"/>
    </source>
</evidence>
<dbReference type="EMBL" id="BAAAFZ010000053">
    <property type="protein sequence ID" value="GAA0592407.1"/>
    <property type="molecule type" value="Genomic_DNA"/>
</dbReference>
<evidence type="ECO:0000256" key="1">
    <source>
        <dbReference type="SAM" id="MobiDB-lite"/>
    </source>
</evidence>
<feature type="compositionally biased region" description="Low complexity" evidence="1">
    <location>
        <begin position="51"/>
        <end position="70"/>
    </location>
</feature>
<organism evidence="2 3">
    <name type="scientific">Craurococcus roseus</name>
    <dbReference type="NCBI Taxonomy" id="77585"/>
    <lineage>
        <taxon>Bacteria</taxon>
        <taxon>Pseudomonadati</taxon>
        <taxon>Pseudomonadota</taxon>
        <taxon>Alphaproteobacteria</taxon>
        <taxon>Acetobacterales</taxon>
        <taxon>Acetobacteraceae</taxon>
        <taxon>Craurococcus</taxon>
    </lineage>
</organism>
<keyword evidence="3" id="KW-1185">Reference proteome</keyword>
<gene>
    <name evidence="2" type="ORF">GCM10009416_33480</name>
</gene>
<protein>
    <submittedName>
        <fullName evidence="2">Uncharacterized protein</fullName>
    </submittedName>
</protein>
<comment type="caution">
    <text evidence="2">The sequence shown here is derived from an EMBL/GenBank/DDBJ whole genome shotgun (WGS) entry which is preliminary data.</text>
</comment>